<proteinExistence type="predicted"/>
<dbReference type="HOGENOM" id="CLU_2814702_0_0_1"/>
<keyword evidence="3" id="KW-1185">Reference proteome</keyword>
<dbReference type="Proteomes" id="UP000008068">
    <property type="component" value="Unassembled WGS sequence"/>
</dbReference>
<dbReference type="InParanoid" id="G0N493"/>
<feature type="transmembrane region" description="Helical" evidence="1">
    <location>
        <begin position="40"/>
        <end position="58"/>
    </location>
</feature>
<keyword evidence="1" id="KW-0812">Transmembrane</keyword>
<dbReference type="AlphaFoldDB" id="G0N493"/>
<reference evidence="3" key="1">
    <citation type="submission" date="2011-07" db="EMBL/GenBank/DDBJ databases">
        <authorList>
            <consortium name="Caenorhabditis brenneri Sequencing and Analysis Consortium"/>
            <person name="Wilson R.K."/>
        </authorList>
    </citation>
    <scope>NUCLEOTIDE SEQUENCE [LARGE SCALE GENOMIC DNA]</scope>
    <source>
        <strain evidence="3">PB2801</strain>
    </source>
</reference>
<evidence type="ECO:0000256" key="1">
    <source>
        <dbReference type="SAM" id="Phobius"/>
    </source>
</evidence>
<gene>
    <name evidence="2" type="ORF">CAEBREN_15692</name>
</gene>
<accession>G0N493</accession>
<keyword evidence="1" id="KW-0472">Membrane</keyword>
<protein>
    <submittedName>
        <fullName evidence="2">Uncharacterized protein</fullName>
    </submittedName>
</protein>
<evidence type="ECO:0000313" key="3">
    <source>
        <dbReference type="Proteomes" id="UP000008068"/>
    </source>
</evidence>
<evidence type="ECO:0000313" key="2">
    <source>
        <dbReference type="EMBL" id="EGT52516.1"/>
    </source>
</evidence>
<name>G0N493_CAEBE</name>
<sequence>MSRHLRNSATTIRKPGKKLKSKYRKYHGFNEVQPLNWKPILVFIITVILMYTVLIHFGSKSKSTADK</sequence>
<keyword evidence="1" id="KW-1133">Transmembrane helix</keyword>
<organism evidence="3">
    <name type="scientific">Caenorhabditis brenneri</name>
    <name type="common">Nematode worm</name>
    <dbReference type="NCBI Taxonomy" id="135651"/>
    <lineage>
        <taxon>Eukaryota</taxon>
        <taxon>Metazoa</taxon>
        <taxon>Ecdysozoa</taxon>
        <taxon>Nematoda</taxon>
        <taxon>Chromadorea</taxon>
        <taxon>Rhabditida</taxon>
        <taxon>Rhabditina</taxon>
        <taxon>Rhabditomorpha</taxon>
        <taxon>Rhabditoidea</taxon>
        <taxon>Rhabditidae</taxon>
        <taxon>Peloderinae</taxon>
        <taxon>Caenorhabditis</taxon>
    </lineage>
</organism>
<dbReference type="EMBL" id="GL379837">
    <property type="protein sequence ID" value="EGT52516.1"/>
    <property type="molecule type" value="Genomic_DNA"/>
</dbReference>